<dbReference type="InterPro" id="IPR020622">
    <property type="entry name" value="Ala_racemase_pyridoxalP-BS"/>
</dbReference>
<dbReference type="InterPro" id="IPR001608">
    <property type="entry name" value="Ala_racemase_N"/>
</dbReference>
<comment type="caution">
    <text evidence="13">The sequence shown here is derived from an EMBL/GenBank/DDBJ whole genome shotgun (WGS) entry which is preliminary data.</text>
</comment>
<accession>A0A944M5A5</accession>
<feature type="active site" description="Proton acceptor; specific for D-alanine" evidence="9">
    <location>
        <position position="35"/>
    </location>
</feature>
<evidence type="ECO:0000256" key="9">
    <source>
        <dbReference type="HAMAP-Rule" id="MF_01201"/>
    </source>
</evidence>
<organism evidence="13 14">
    <name type="scientific">Candidatus Thiodiazotropha taylori</name>
    <dbReference type="NCBI Taxonomy" id="2792791"/>
    <lineage>
        <taxon>Bacteria</taxon>
        <taxon>Pseudomonadati</taxon>
        <taxon>Pseudomonadota</taxon>
        <taxon>Gammaproteobacteria</taxon>
        <taxon>Chromatiales</taxon>
        <taxon>Sedimenticolaceae</taxon>
        <taxon>Candidatus Thiodiazotropha</taxon>
    </lineage>
</organism>
<dbReference type="GO" id="GO:0030632">
    <property type="term" value="P:D-alanine biosynthetic process"/>
    <property type="evidence" value="ECO:0007669"/>
    <property type="project" value="UniProtKB-UniRule"/>
</dbReference>
<dbReference type="PRINTS" id="PR00992">
    <property type="entry name" value="ALARACEMASE"/>
</dbReference>
<evidence type="ECO:0000256" key="6">
    <source>
        <dbReference type="ARBA" id="ARBA00022898"/>
    </source>
</evidence>
<reference evidence="13 14" key="1">
    <citation type="submission" date="2021-05" db="EMBL/GenBank/DDBJ databases">
        <title>Genetic and Functional Diversity in Clade A Lucinid endosymbionts from the Bahamas.</title>
        <authorList>
            <person name="Giani N.M."/>
            <person name="Engel A.S."/>
            <person name="Campbell B.J."/>
        </authorList>
    </citation>
    <scope>NUCLEOTIDE SEQUENCE [LARGE SCALE GENOMIC DNA]</scope>
    <source>
        <strain evidence="13">LUC16012Gg_MoonRockCtena</strain>
    </source>
</reference>
<comment type="similarity">
    <text evidence="4 9">Belongs to the alanine racemase family.</text>
</comment>
<evidence type="ECO:0000259" key="12">
    <source>
        <dbReference type="SMART" id="SM01005"/>
    </source>
</evidence>
<comment type="pathway">
    <text evidence="3">Cell wall biogenesis; peptidoglycan biosynthesis.</text>
</comment>
<dbReference type="InterPro" id="IPR011079">
    <property type="entry name" value="Ala_racemase_C"/>
</dbReference>
<dbReference type="SMART" id="SM01005">
    <property type="entry name" value="Ala_racemase_C"/>
    <property type="match status" value="1"/>
</dbReference>
<dbReference type="Gene3D" id="2.40.37.10">
    <property type="entry name" value="Lyase, Ornithine Decarboxylase, Chain A, domain 1"/>
    <property type="match status" value="1"/>
</dbReference>
<dbReference type="SUPFAM" id="SSF50621">
    <property type="entry name" value="Alanine racemase C-terminal domain-like"/>
    <property type="match status" value="1"/>
</dbReference>
<comment type="pathway">
    <text evidence="8 9">Amino-acid biosynthesis; D-alanine biosynthesis; D-alanine from L-alanine: step 1/1.</text>
</comment>
<evidence type="ECO:0000256" key="4">
    <source>
        <dbReference type="ARBA" id="ARBA00007880"/>
    </source>
</evidence>
<evidence type="ECO:0000256" key="11">
    <source>
        <dbReference type="PIRSR" id="PIRSR600821-52"/>
    </source>
</evidence>
<dbReference type="PANTHER" id="PTHR30511">
    <property type="entry name" value="ALANINE RACEMASE"/>
    <property type="match status" value="1"/>
</dbReference>
<comment type="function">
    <text evidence="9">Catalyzes the interconversion of L-alanine and D-alanine. May also act on other amino acids.</text>
</comment>
<dbReference type="CDD" id="cd06827">
    <property type="entry name" value="PLPDE_III_AR_proteobact"/>
    <property type="match status" value="1"/>
</dbReference>
<dbReference type="Proteomes" id="UP000770889">
    <property type="component" value="Unassembled WGS sequence"/>
</dbReference>
<dbReference type="GO" id="GO:0008784">
    <property type="term" value="F:alanine racemase activity"/>
    <property type="evidence" value="ECO:0007669"/>
    <property type="project" value="UniProtKB-UniRule"/>
</dbReference>
<evidence type="ECO:0000256" key="5">
    <source>
        <dbReference type="ARBA" id="ARBA00013089"/>
    </source>
</evidence>
<comment type="catalytic activity">
    <reaction evidence="1 9">
        <text>L-alanine = D-alanine</text>
        <dbReference type="Rhea" id="RHEA:20249"/>
        <dbReference type="ChEBI" id="CHEBI:57416"/>
        <dbReference type="ChEBI" id="CHEBI:57972"/>
        <dbReference type="EC" id="5.1.1.1"/>
    </reaction>
</comment>
<dbReference type="PANTHER" id="PTHR30511:SF4">
    <property type="entry name" value="ALANINE RACEMASE, BIOSYNTHETIC"/>
    <property type="match status" value="1"/>
</dbReference>
<dbReference type="EMBL" id="JAHHGM010000003">
    <property type="protein sequence ID" value="MBT2988271.1"/>
    <property type="molecule type" value="Genomic_DNA"/>
</dbReference>
<dbReference type="Gene3D" id="3.20.20.10">
    <property type="entry name" value="Alanine racemase"/>
    <property type="match status" value="1"/>
</dbReference>
<feature type="active site" description="Proton acceptor; specific for L-alanine" evidence="9">
    <location>
        <position position="255"/>
    </location>
</feature>
<evidence type="ECO:0000313" key="14">
    <source>
        <dbReference type="Proteomes" id="UP000770889"/>
    </source>
</evidence>
<evidence type="ECO:0000256" key="1">
    <source>
        <dbReference type="ARBA" id="ARBA00000316"/>
    </source>
</evidence>
<feature type="modified residue" description="N6-(pyridoxal phosphate)lysine" evidence="9 10">
    <location>
        <position position="35"/>
    </location>
</feature>
<dbReference type="InterPro" id="IPR009006">
    <property type="entry name" value="Ala_racemase/Decarboxylase_C"/>
</dbReference>
<evidence type="ECO:0000256" key="2">
    <source>
        <dbReference type="ARBA" id="ARBA00001933"/>
    </source>
</evidence>
<keyword evidence="6 9" id="KW-0663">Pyridoxal phosphate</keyword>
<keyword evidence="7 9" id="KW-0413">Isomerase</keyword>
<feature type="binding site" evidence="9 11">
    <location>
        <position position="131"/>
    </location>
    <ligand>
        <name>substrate</name>
    </ligand>
</feature>
<dbReference type="GO" id="GO:0030170">
    <property type="term" value="F:pyridoxal phosphate binding"/>
    <property type="evidence" value="ECO:0007669"/>
    <property type="project" value="UniProtKB-UniRule"/>
</dbReference>
<evidence type="ECO:0000256" key="10">
    <source>
        <dbReference type="PIRSR" id="PIRSR600821-50"/>
    </source>
</evidence>
<dbReference type="InterPro" id="IPR000821">
    <property type="entry name" value="Ala_racemase"/>
</dbReference>
<proteinExistence type="inferred from homology"/>
<dbReference type="SUPFAM" id="SSF51419">
    <property type="entry name" value="PLP-binding barrel"/>
    <property type="match status" value="1"/>
</dbReference>
<dbReference type="FunFam" id="3.20.20.10:FF:000002">
    <property type="entry name" value="Alanine racemase"/>
    <property type="match status" value="1"/>
</dbReference>
<dbReference type="GO" id="GO:0005829">
    <property type="term" value="C:cytosol"/>
    <property type="evidence" value="ECO:0007669"/>
    <property type="project" value="TreeGrafter"/>
</dbReference>
<dbReference type="NCBIfam" id="TIGR00492">
    <property type="entry name" value="alr"/>
    <property type="match status" value="1"/>
</dbReference>
<dbReference type="InterPro" id="IPR029066">
    <property type="entry name" value="PLP-binding_barrel"/>
</dbReference>
<dbReference type="AlphaFoldDB" id="A0A944M5A5"/>
<protein>
    <recommendedName>
        <fullName evidence="5 9">Alanine racemase</fullName>
        <ecNumber evidence="5 9">5.1.1.1</ecNumber>
    </recommendedName>
</protein>
<feature type="domain" description="Alanine racemase C-terminal" evidence="12">
    <location>
        <begin position="234"/>
        <end position="358"/>
    </location>
</feature>
<feature type="binding site" evidence="9 11">
    <location>
        <position position="303"/>
    </location>
    <ligand>
        <name>substrate</name>
    </ligand>
</feature>
<gene>
    <name evidence="13" type="primary">alr</name>
    <name evidence="13" type="ORF">KME65_04850</name>
</gene>
<comment type="cofactor">
    <cofactor evidence="2 9 10">
        <name>pyridoxal 5'-phosphate</name>
        <dbReference type="ChEBI" id="CHEBI:597326"/>
    </cofactor>
</comment>
<dbReference type="EC" id="5.1.1.1" evidence="5 9"/>
<evidence type="ECO:0000313" key="13">
    <source>
        <dbReference type="EMBL" id="MBT2988271.1"/>
    </source>
</evidence>
<evidence type="ECO:0000256" key="8">
    <source>
        <dbReference type="ARBA" id="ARBA00037912"/>
    </source>
</evidence>
<dbReference type="FunFam" id="2.40.37.10:FF:000002">
    <property type="entry name" value="Alanine racemase"/>
    <property type="match status" value="1"/>
</dbReference>
<dbReference type="Pfam" id="PF01168">
    <property type="entry name" value="Ala_racemase_N"/>
    <property type="match status" value="1"/>
</dbReference>
<dbReference type="Pfam" id="PF00842">
    <property type="entry name" value="Ala_racemase_C"/>
    <property type="match status" value="1"/>
</dbReference>
<evidence type="ECO:0000256" key="7">
    <source>
        <dbReference type="ARBA" id="ARBA00023235"/>
    </source>
</evidence>
<dbReference type="PROSITE" id="PS00395">
    <property type="entry name" value="ALANINE_RACEMASE"/>
    <property type="match status" value="1"/>
</dbReference>
<dbReference type="HAMAP" id="MF_01201">
    <property type="entry name" value="Ala_racemase"/>
    <property type="match status" value="1"/>
</dbReference>
<sequence length="364" mass="38753">MGYAPQAWIDHAALQHNLRRAKRAAKGSRIWAVVKADGYGHGMLRVASSLGDADGLAVARLDEALQLREAKIQAPILVMGGCHTGEQFHIASEAALQIAIHDSAQLRCLSETRLNPQSLKLWIKVDTGMHRLGFATSEITRVVAALQANPAVAELNLMTHLANADDRSDPATKTQCKLFESLDHSHFDACSIANSAGLLGHPASLSDWVRPGIMLYGVTPFAESSAEDEGLLPVMTLQSRVIAVKQCRKGDRVGYGGTYTCPAAMPVAVIAIGYGDGYPRHAPSGTPVVVSGRRLPLVGRVSMDMISVDARTLPGVKVGDEAILWGRGLPVEEIAGAAGTIGYELLCGVKRRVEFVDIGPGEEA</sequence>
<name>A0A944M5A5_9GAMM</name>
<evidence type="ECO:0000256" key="3">
    <source>
        <dbReference type="ARBA" id="ARBA00004752"/>
    </source>
</evidence>